<evidence type="ECO:0000256" key="11">
    <source>
        <dbReference type="ARBA" id="ARBA00022840"/>
    </source>
</evidence>
<proteinExistence type="predicted"/>
<evidence type="ECO:0000259" key="25">
    <source>
        <dbReference type="PROSITE" id="PS50894"/>
    </source>
</evidence>
<evidence type="ECO:0000256" key="4">
    <source>
        <dbReference type="ARBA" id="ARBA00022475"/>
    </source>
</evidence>
<evidence type="ECO:0000256" key="22">
    <source>
        <dbReference type="SAM" id="Phobius"/>
    </source>
</evidence>
<dbReference type="Proteomes" id="UP000261931">
    <property type="component" value="Unassembled WGS sequence"/>
</dbReference>
<evidence type="ECO:0000256" key="7">
    <source>
        <dbReference type="ARBA" id="ARBA00022692"/>
    </source>
</evidence>
<dbReference type="SMART" id="SM00387">
    <property type="entry name" value="HATPase_c"/>
    <property type="match status" value="1"/>
</dbReference>
<dbReference type="EC" id="2.7.13.3" evidence="3"/>
<comment type="subcellular location">
    <subcellularLocation>
        <location evidence="2">Cell membrane</location>
        <topology evidence="2">Multi-pass membrane protein</topology>
    </subcellularLocation>
</comment>
<evidence type="ECO:0000259" key="24">
    <source>
        <dbReference type="PROSITE" id="PS50110"/>
    </source>
</evidence>
<dbReference type="PROSITE" id="PS50894">
    <property type="entry name" value="HPT"/>
    <property type="match status" value="1"/>
</dbReference>
<evidence type="ECO:0000256" key="20">
    <source>
        <dbReference type="PROSITE-ProRule" id="PRU00110"/>
    </source>
</evidence>
<dbReference type="RefSeq" id="WP_116958489.1">
    <property type="nucleotide sequence ID" value="NZ_QVLS01000003.1"/>
</dbReference>
<name>A0A372EMB5_9BURK</name>
<dbReference type="InterPro" id="IPR003594">
    <property type="entry name" value="HATPase_dom"/>
</dbReference>
<protein>
    <recommendedName>
        <fullName evidence="18">Sensory/regulatory protein RpfC</fullName>
        <ecNumber evidence="3">2.7.13.3</ecNumber>
    </recommendedName>
    <alternativeName>
        <fullName evidence="19">Virulence sensor protein BvgS</fullName>
    </alternativeName>
</protein>
<evidence type="ECO:0000256" key="12">
    <source>
        <dbReference type="ARBA" id="ARBA00022989"/>
    </source>
</evidence>
<dbReference type="CDD" id="cd17546">
    <property type="entry name" value="REC_hyHK_CKI1_RcsC-like"/>
    <property type="match status" value="1"/>
</dbReference>
<dbReference type="CDD" id="cd00082">
    <property type="entry name" value="HisKA"/>
    <property type="match status" value="1"/>
</dbReference>
<comment type="function">
    <text evidence="16">Member of the two-component regulatory system BvgS/BvgA. Phosphorylates BvgA via a four-step phosphorelay in response to environmental signals.</text>
</comment>
<dbReference type="CDD" id="cd16922">
    <property type="entry name" value="HATPase_EvgS-ArcB-TorS-like"/>
    <property type="match status" value="1"/>
</dbReference>
<dbReference type="InterPro" id="IPR036641">
    <property type="entry name" value="HPT_dom_sf"/>
</dbReference>
<feature type="modified residue" description="Phosphohistidine" evidence="20">
    <location>
        <position position="694"/>
    </location>
</feature>
<feature type="domain" description="HPt" evidence="25">
    <location>
        <begin position="655"/>
        <end position="748"/>
    </location>
</feature>
<evidence type="ECO:0000256" key="17">
    <source>
        <dbReference type="ARBA" id="ARBA00064003"/>
    </source>
</evidence>
<dbReference type="InterPro" id="IPR036890">
    <property type="entry name" value="HATPase_C_sf"/>
</dbReference>
<reference evidence="26 27" key="1">
    <citation type="submission" date="2018-08" db="EMBL/GenBank/DDBJ databases">
        <title>Hydrogenophaga sp. LA-38 isolated from sludge.</title>
        <authorList>
            <person name="Im W.-T."/>
        </authorList>
    </citation>
    <scope>NUCLEOTIDE SEQUENCE [LARGE SCALE GENOMIC DNA]</scope>
    <source>
        <strain evidence="26 27">LA-38</strain>
    </source>
</reference>
<dbReference type="SMART" id="SM00448">
    <property type="entry name" value="REC"/>
    <property type="match status" value="1"/>
</dbReference>
<evidence type="ECO:0000256" key="14">
    <source>
        <dbReference type="ARBA" id="ARBA00023026"/>
    </source>
</evidence>
<dbReference type="InterPro" id="IPR001789">
    <property type="entry name" value="Sig_transdc_resp-reg_receiver"/>
</dbReference>
<keyword evidence="9" id="KW-0547">Nucleotide-binding</keyword>
<evidence type="ECO:0000256" key="19">
    <source>
        <dbReference type="ARBA" id="ARBA00070152"/>
    </source>
</evidence>
<dbReference type="Gene3D" id="3.40.50.2300">
    <property type="match status" value="1"/>
</dbReference>
<evidence type="ECO:0000256" key="15">
    <source>
        <dbReference type="ARBA" id="ARBA00023136"/>
    </source>
</evidence>
<comment type="catalytic activity">
    <reaction evidence="1">
        <text>ATP + protein L-histidine = ADP + protein N-phospho-L-histidine.</text>
        <dbReference type="EC" id="2.7.13.3"/>
    </reaction>
</comment>
<keyword evidence="7 22" id="KW-0812">Transmembrane</keyword>
<dbReference type="AlphaFoldDB" id="A0A372EMB5"/>
<evidence type="ECO:0000256" key="9">
    <source>
        <dbReference type="ARBA" id="ARBA00022741"/>
    </source>
</evidence>
<evidence type="ECO:0000313" key="27">
    <source>
        <dbReference type="Proteomes" id="UP000261931"/>
    </source>
</evidence>
<feature type="domain" description="Response regulatory" evidence="24">
    <location>
        <begin position="498"/>
        <end position="615"/>
    </location>
</feature>
<dbReference type="GO" id="GO:0005524">
    <property type="term" value="F:ATP binding"/>
    <property type="evidence" value="ECO:0007669"/>
    <property type="project" value="UniProtKB-KW"/>
</dbReference>
<evidence type="ECO:0000256" key="16">
    <source>
        <dbReference type="ARBA" id="ARBA00058004"/>
    </source>
</evidence>
<dbReference type="SMART" id="SM00388">
    <property type="entry name" value="HisKA"/>
    <property type="match status" value="1"/>
</dbReference>
<dbReference type="InterPro" id="IPR005467">
    <property type="entry name" value="His_kinase_dom"/>
</dbReference>
<keyword evidence="13" id="KW-0902">Two-component regulatory system</keyword>
<dbReference type="Pfam" id="PF01627">
    <property type="entry name" value="Hpt"/>
    <property type="match status" value="1"/>
</dbReference>
<dbReference type="InterPro" id="IPR008207">
    <property type="entry name" value="Sig_transdc_His_kin_Hpt_dom"/>
</dbReference>
<dbReference type="Gene3D" id="3.30.565.10">
    <property type="entry name" value="Histidine kinase-like ATPase, C-terminal domain"/>
    <property type="match status" value="1"/>
</dbReference>
<evidence type="ECO:0000256" key="5">
    <source>
        <dbReference type="ARBA" id="ARBA00022553"/>
    </source>
</evidence>
<dbReference type="SUPFAM" id="SSF52172">
    <property type="entry name" value="CheY-like"/>
    <property type="match status" value="1"/>
</dbReference>
<evidence type="ECO:0000256" key="1">
    <source>
        <dbReference type="ARBA" id="ARBA00000085"/>
    </source>
</evidence>
<sequence>MNGPPKGFAAWGMRQWTLMVIALLALTLIPLGVIQWRQWQMLQDTDTRQVDSIMWQAYQLERELSRLDGVLREAMDGSPEVLPDDLIERYEVFLSRIRLLSDIPRRDLLDAWPGFSAVLQEIEGFQREAEPAFKDPSALLKDSAALDRLHTRASALSPLLADLTQEANRAVARLVDERNQQLRHQSLLLIALAGLQVGVMLLFVALLVRHIREQSRQFARLQQLSHELATARDQAEAANHAKSVFLANMSHEIRTPFQGVLGMLKLLEDTRLSGQQRDFVQTASDSALHLLSVVNDILDVSTIESGTLKLSPTAVNLPAMADEVVSLLEPLARDKGVALSCLCDERLPPWVAADATRVRQILLNLVNNSVKFTAHGSIEAILEPDASLPDGIRMTVQDTGIGMDEATVAQLFTRFYQADNSLRRRVGGSGLGLEISRTLARMMGGDIAVRSAPGRGSVFVVTLSLPRTEAPAEAARGVPFEDDEAWENRRRAPLRRLRLLVAEDHPVNLKYLNLLVERMGHEAVFCENGFEALQLLHHERFDAVVLDYHMPVLDGIATTREIRLLPGEAGQVPVIMVTADVVNDTRKLAAEAGVTQFAPKPLQEADLRRALRRCGLLAEAADTQPAPLMPLPRAGREPHQLIDADIYGQLAAMMPRETLLELLDMLFDGEEATVPELQAALQVEDVAQVVYHAHRLKGSAMLLGLKALANVAARLEKAGTAGDVRALGALRETLDEDVRDTQAALQTFPPSETEELATR</sequence>
<evidence type="ECO:0000256" key="21">
    <source>
        <dbReference type="PROSITE-ProRule" id="PRU00169"/>
    </source>
</evidence>
<dbReference type="InterPro" id="IPR004358">
    <property type="entry name" value="Sig_transdc_His_kin-like_C"/>
</dbReference>
<dbReference type="PRINTS" id="PR00344">
    <property type="entry name" value="BCTRLSENSOR"/>
</dbReference>
<comment type="subunit">
    <text evidence="17">At low DSF concentrations, interacts with RpfF.</text>
</comment>
<dbReference type="Gene3D" id="1.10.287.130">
    <property type="match status" value="1"/>
</dbReference>
<keyword evidence="15 22" id="KW-0472">Membrane</keyword>
<dbReference type="PROSITE" id="PS50109">
    <property type="entry name" value="HIS_KIN"/>
    <property type="match status" value="1"/>
</dbReference>
<dbReference type="InterPro" id="IPR003661">
    <property type="entry name" value="HisK_dim/P_dom"/>
</dbReference>
<dbReference type="GO" id="GO:0005886">
    <property type="term" value="C:plasma membrane"/>
    <property type="evidence" value="ECO:0007669"/>
    <property type="project" value="UniProtKB-SubCell"/>
</dbReference>
<keyword evidence="8" id="KW-0732">Signal</keyword>
<evidence type="ECO:0000259" key="23">
    <source>
        <dbReference type="PROSITE" id="PS50109"/>
    </source>
</evidence>
<organism evidence="26 27">
    <name type="scientific">Hydrogenophaga borbori</name>
    <dbReference type="NCBI Taxonomy" id="2294117"/>
    <lineage>
        <taxon>Bacteria</taxon>
        <taxon>Pseudomonadati</taxon>
        <taxon>Pseudomonadota</taxon>
        <taxon>Betaproteobacteria</taxon>
        <taxon>Burkholderiales</taxon>
        <taxon>Comamonadaceae</taxon>
        <taxon>Hydrogenophaga</taxon>
    </lineage>
</organism>
<dbReference type="SUPFAM" id="SSF55874">
    <property type="entry name" value="ATPase domain of HSP90 chaperone/DNA topoisomerase II/histidine kinase"/>
    <property type="match status" value="1"/>
</dbReference>
<feature type="transmembrane region" description="Helical" evidence="22">
    <location>
        <begin position="16"/>
        <end position="34"/>
    </location>
</feature>
<dbReference type="CDD" id="cd00088">
    <property type="entry name" value="HPT"/>
    <property type="match status" value="1"/>
</dbReference>
<evidence type="ECO:0000256" key="2">
    <source>
        <dbReference type="ARBA" id="ARBA00004651"/>
    </source>
</evidence>
<keyword evidence="12 22" id="KW-1133">Transmembrane helix</keyword>
<dbReference type="PANTHER" id="PTHR45339:SF1">
    <property type="entry name" value="HYBRID SIGNAL TRANSDUCTION HISTIDINE KINASE J"/>
    <property type="match status" value="1"/>
</dbReference>
<keyword evidence="10" id="KW-0418">Kinase</keyword>
<dbReference type="Pfam" id="PF00512">
    <property type="entry name" value="HisKA"/>
    <property type="match status" value="1"/>
</dbReference>
<dbReference type="PANTHER" id="PTHR45339">
    <property type="entry name" value="HYBRID SIGNAL TRANSDUCTION HISTIDINE KINASE J"/>
    <property type="match status" value="1"/>
</dbReference>
<dbReference type="SUPFAM" id="SSF47384">
    <property type="entry name" value="Homodimeric domain of signal transducing histidine kinase"/>
    <property type="match status" value="1"/>
</dbReference>
<dbReference type="SMART" id="SM00073">
    <property type="entry name" value="HPT"/>
    <property type="match status" value="1"/>
</dbReference>
<gene>
    <name evidence="26" type="ORF">DY262_08555</name>
</gene>
<dbReference type="InterPro" id="IPR036097">
    <property type="entry name" value="HisK_dim/P_sf"/>
</dbReference>
<dbReference type="SUPFAM" id="SSF47226">
    <property type="entry name" value="Histidine-containing phosphotransfer domain, HPT domain"/>
    <property type="match status" value="1"/>
</dbReference>
<feature type="modified residue" description="4-aspartylphosphate" evidence="21">
    <location>
        <position position="547"/>
    </location>
</feature>
<comment type="caution">
    <text evidence="26">The sequence shown here is derived from an EMBL/GenBank/DDBJ whole genome shotgun (WGS) entry which is preliminary data.</text>
</comment>
<evidence type="ECO:0000256" key="3">
    <source>
        <dbReference type="ARBA" id="ARBA00012438"/>
    </source>
</evidence>
<evidence type="ECO:0000256" key="8">
    <source>
        <dbReference type="ARBA" id="ARBA00022729"/>
    </source>
</evidence>
<keyword evidence="11" id="KW-0067">ATP-binding</keyword>
<dbReference type="Pfam" id="PF02518">
    <property type="entry name" value="HATPase_c"/>
    <property type="match status" value="1"/>
</dbReference>
<evidence type="ECO:0000313" key="26">
    <source>
        <dbReference type="EMBL" id="RFP80474.1"/>
    </source>
</evidence>
<evidence type="ECO:0000256" key="18">
    <source>
        <dbReference type="ARBA" id="ARBA00068150"/>
    </source>
</evidence>
<dbReference type="EMBL" id="QVLS01000003">
    <property type="protein sequence ID" value="RFP80474.1"/>
    <property type="molecule type" value="Genomic_DNA"/>
</dbReference>
<keyword evidence="6" id="KW-0808">Transferase</keyword>
<dbReference type="FunFam" id="1.10.287.130:FF:000002">
    <property type="entry name" value="Two-component osmosensing histidine kinase"/>
    <property type="match status" value="1"/>
</dbReference>
<dbReference type="InterPro" id="IPR011006">
    <property type="entry name" value="CheY-like_superfamily"/>
</dbReference>
<feature type="domain" description="Histidine kinase" evidence="23">
    <location>
        <begin position="248"/>
        <end position="467"/>
    </location>
</feature>
<dbReference type="GO" id="GO:0000155">
    <property type="term" value="F:phosphorelay sensor kinase activity"/>
    <property type="evidence" value="ECO:0007669"/>
    <property type="project" value="InterPro"/>
</dbReference>
<feature type="transmembrane region" description="Helical" evidence="22">
    <location>
        <begin position="187"/>
        <end position="208"/>
    </location>
</feature>
<keyword evidence="5 21" id="KW-0597">Phosphoprotein</keyword>
<dbReference type="Pfam" id="PF00072">
    <property type="entry name" value="Response_reg"/>
    <property type="match status" value="1"/>
</dbReference>
<dbReference type="FunFam" id="3.30.565.10:FF:000010">
    <property type="entry name" value="Sensor histidine kinase RcsC"/>
    <property type="match status" value="1"/>
</dbReference>
<evidence type="ECO:0000256" key="10">
    <source>
        <dbReference type="ARBA" id="ARBA00022777"/>
    </source>
</evidence>
<keyword evidence="14" id="KW-0843">Virulence</keyword>
<evidence type="ECO:0000256" key="6">
    <source>
        <dbReference type="ARBA" id="ARBA00022679"/>
    </source>
</evidence>
<keyword evidence="4" id="KW-1003">Cell membrane</keyword>
<accession>A0A372EMB5</accession>
<keyword evidence="27" id="KW-1185">Reference proteome</keyword>
<dbReference type="PROSITE" id="PS50110">
    <property type="entry name" value="RESPONSE_REGULATORY"/>
    <property type="match status" value="1"/>
</dbReference>
<evidence type="ECO:0000256" key="13">
    <source>
        <dbReference type="ARBA" id="ARBA00023012"/>
    </source>
</evidence>
<dbReference type="Gene3D" id="1.20.120.160">
    <property type="entry name" value="HPT domain"/>
    <property type="match status" value="1"/>
</dbReference>